<dbReference type="Gene3D" id="2.20.70.10">
    <property type="match status" value="1"/>
</dbReference>
<dbReference type="AlphaFoldDB" id="A0A8B6CZ46"/>
<feature type="compositionally biased region" description="Low complexity" evidence="2">
    <location>
        <begin position="603"/>
        <end position="618"/>
    </location>
</feature>
<dbReference type="PROSITE" id="PS50951">
    <property type="entry name" value="SARAH"/>
    <property type="match status" value="1"/>
</dbReference>
<sequence length="666" mass="76251">MLSKKKESSSGINDGIAGKYVKRDTPPMLRNYHTPVRQTVRRSVKTPAFYAPQQAATNLISYRLQVYIHHRLTMISVTFPQTQRPSRLPSQTFGHLSTGMLKQDQIVSLETGSESGQSSSSGYQSGNTGVRKLSGNVPNLGTVGEDFDDNSIIIMETSTQRLTARIINYSNISFRWILWTRHAITSWMKESLPTGWERIESKEFGVYYVNHIKKTAQYPHPCAQNIPNMHSFQPPLPGALEYRPSIARQPNVLVPANPYLNSAIPQWLHVYSRGAPEHDHKLKWDLFRLNELEHFDALLVRLNRQDIEDIVLKYEHFRSALVIEMERRRQEKEIEMLKQSVENPQLPVSTTGNKMLPFSIMNNPMGQNLPINPMGNDQFLSQKPESKQMMYMQSHVNEQPKPSVISNDHPRVGQPQLIYSQPTAMYGPNRMMVNRDLEQEHLELQREMQLQSQQQQRIQQLQQQYQQLLQQYHAQHNQPLSSPTTANVSVYSPSIQYRQPMQQVQLRQPVSQPQLQSHMQMHRPPPSLSPAMQDQTVYGQLQPQSMQIMRYQQPPVHIQQSQPVPFIQQPILSHHGQSTTSQQQVNLTQHITQSAPQSQGNPSQLINQSASQLQNSSQHINQSAQHSQQNMHMIQNEQSGVTAAQGQQTNAQQTSRALTQNIETKV</sequence>
<feature type="compositionally biased region" description="Polar residues" evidence="2">
    <location>
        <begin position="619"/>
        <end position="641"/>
    </location>
</feature>
<dbReference type="OrthoDB" id="5339429at2759"/>
<comment type="caution">
    <text evidence="5">The sequence shown here is derived from an EMBL/GenBank/DDBJ whole genome shotgun (WGS) entry which is preliminary data.</text>
</comment>
<evidence type="ECO:0000313" key="6">
    <source>
        <dbReference type="Proteomes" id="UP000596742"/>
    </source>
</evidence>
<evidence type="ECO:0000256" key="2">
    <source>
        <dbReference type="SAM" id="MobiDB-lite"/>
    </source>
</evidence>
<dbReference type="Proteomes" id="UP000596742">
    <property type="component" value="Unassembled WGS sequence"/>
</dbReference>
<dbReference type="SUPFAM" id="SSF51045">
    <property type="entry name" value="WW domain"/>
    <property type="match status" value="1"/>
</dbReference>
<dbReference type="EMBL" id="UYJE01002502">
    <property type="protein sequence ID" value="VDI11360.1"/>
    <property type="molecule type" value="Genomic_DNA"/>
</dbReference>
<feature type="compositionally biased region" description="Polar residues" evidence="2">
    <location>
        <begin position="655"/>
        <end position="666"/>
    </location>
</feature>
<dbReference type="PANTHER" id="PTHR47522">
    <property type="entry name" value="SALVADOR FAMILY WW DOMAIN-CONTAINING PROTEIN 1"/>
    <property type="match status" value="1"/>
</dbReference>
<feature type="compositionally biased region" description="Low complexity" evidence="2">
    <location>
        <begin position="642"/>
        <end position="654"/>
    </location>
</feature>
<keyword evidence="1" id="KW-0175">Coiled coil</keyword>
<dbReference type="InterPro" id="IPR011524">
    <property type="entry name" value="SARAH_dom"/>
</dbReference>
<evidence type="ECO:0000313" key="5">
    <source>
        <dbReference type="EMBL" id="VDI11360.1"/>
    </source>
</evidence>
<evidence type="ECO:0000256" key="1">
    <source>
        <dbReference type="SAM" id="Coils"/>
    </source>
</evidence>
<dbReference type="InterPro" id="IPR001202">
    <property type="entry name" value="WW_dom"/>
</dbReference>
<reference evidence="5" key="1">
    <citation type="submission" date="2018-11" db="EMBL/GenBank/DDBJ databases">
        <authorList>
            <person name="Alioto T."/>
            <person name="Alioto T."/>
        </authorList>
    </citation>
    <scope>NUCLEOTIDE SEQUENCE</scope>
</reference>
<dbReference type="GO" id="GO:0005829">
    <property type="term" value="C:cytosol"/>
    <property type="evidence" value="ECO:0007669"/>
    <property type="project" value="TreeGrafter"/>
</dbReference>
<feature type="compositionally biased region" description="Low complexity" evidence="2">
    <location>
        <begin position="110"/>
        <end position="129"/>
    </location>
</feature>
<keyword evidence="6" id="KW-1185">Reference proteome</keyword>
<dbReference type="InterPro" id="IPR036020">
    <property type="entry name" value="WW_dom_sf"/>
</dbReference>
<dbReference type="InterPro" id="IPR030030">
    <property type="entry name" value="Sav"/>
</dbReference>
<feature type="coiled-coil region" evidence="1">
    <location>
        <begin position="434"/>
        <end position="478"/>
    </location>
</feature>
<feature type="region of interest" description="Disordered" evidence="2">
    <location>
        <begin position="591"/>
        <end position="666"/>
    </location>
</feature>
<feature type="domain" description="WW" evidence="3">
    <location>
        <begin position="190"/>
        <end position="223"/>
    </location>
</feature>
<feature type="region of interest" description="Disordered" evidence="2">
    <location>
        <begin position="1"/>
        <end position="30"/>
    </location>
</feature>
<dbReference type="GO" id="GO:0035329">
    <property type="term" value="P:hippo signaling"/>
    <property type="evidence" value="ECO:0007669"/>
    <property type="project" value="InterPro"/>
</dbReference>
<protein>
    <submittedName>
        <fullName evidence="5">Scaffold protein salvador</fullName>
    </submittedName>
</protein>
<feature type="region of interest" description="Disordered" evidence="2">
    <location>
        <begin position="110"/>
        <end position="131"/>
    </location>
</feature>
<dbReference type="CDD" id="cd00201">
    <property type="entry name" value="WW"/>
    <property type="match status" value="1"/>
</dbReference>
<dbReference type="CDD" id="cd21433">
    <property type="entry name" value="SARAH_Sav"/>
    <property type="match status" value="1"/>
</dbReference>
<organism evidence="5 6">
    <name type="scientific">Mytilus galloprovincialis</name>
    <name type="common">Mediterranean mussel</name>
    <dbReference type="NCBI Taxonomy" id="29158"/>
    <lineage>
        <taxon>Eukaryota</taxon>
        <taxon>Metazoa</taxon>
        <taxon>Spiralia</taxon>
        <taxon>Lophotrochozoa</taxon>
        <taxon>Mollusca</taxon>
        <taxon>Bivalvia</taxon>
        <taxon>Autobranchia</taxon>
        <taxon>Pteriomorphia</taxon>
        <taxon>Mytilida</taxon>
        <taxon>Mytiloidea</taxon>
        <taxon>Mytilidae</taxon>
        <taxon>Mytilinae</taxon>
        <taxon>Mytilus</taxon>
    </lineage>
</organism>
<feature type="compositionally biased region" description="Polar residues" evidence="2">
    <location>
        <begin position="591"/>
        <end position="602"/>
    </location>
</feature>
<feature type="domain" description="SARAH" evidence="4">
    <location>
        <begin position="281"/>
        <end position="328"/>
    </location>
</feature>
<dbReference type="GO" id="GO:0008285">
    <property type="term" value="P:negative regulation of cell population proliferation"/>
    <property type="evidence" value="ECO:0007669"/>
    <property type="project" value="TreeGrafter"/>
</dbReference>
<dbReference type="GO" id="GO:0060090">
    <property type="term" value="F:molecular adaptor activity"/>
    <property type="evidence" value="ECO:0007669"/>
    <property type="project" value="InterPro"/>
</dbReference>
<dbReference type="SMART" id="SM00456">
    <property type="entry name" value="WW"/>
    <property type="match status" value="1"/>
</dbReference>
<proteinExistence type="predicted"/>
<dbReference type="PANTHER" id="PTHR47522:SF2">
    <property type="entry name" value="PROTEIN SALVADOR HOMOLOG 1"/>
    <property type="match status" value="1"/>
</dbReference>
<gene>
    <name evidence="5" type="ORF">MGAL_10B046966</name>
</gene>
<evidence type="ECO:0000259" key="4">
    <source>
        <dbReference type="PROSITE" id="PS50951"/>
    </source>
</evidence>
<dbReference type="GO" id="GO:0006915">
    <property type="term" value="P:apoptotic process"/>
    <property type="evidence" value="ECO:0007669"/>
    <property type="project" value="InterPro"/>
</dbReference>
<dbReference type="GO" id="GO:0043065">
    <property type="term" value="P:positive regulation of apoptotic process"/>
    <property type="evidence" value="ECO:0007669"/>
    <property type="project" value="TreeGrafter"/>
</dbReference>
<evidence type="ECO:0000259" key="3">
    <source>
        <dbReference type="PROSITE" id="PS50020"/>
    </source>
</evidence>
<accession>A0A8B6CZ46</accession>
<name>A0A8B6CZ46_MYTGA</name>
<dbReference type="PROSITE" id="PS50020">
    <property type="entry name" value="WW_DOMAIN_2"/>
    <property type="match status" value="1"/>
</dbReference>